<keyword evidence="1" id="KW-0539">Nucleus</keyword>
<evidence type="ECO:0000313" key="3">
    <source>
        <dbReference type="EMBL" id="KAB2580483.1"/>
    </source>
</evidence>
<evidence type="ECO:0000259" key="2">
    <source>
        <dbReference type="Pfam" id="PF00172"/>
    </source>
</evidence>
<dbReference type="PANTHER" id="PTHR38111">
    <property type="entry name" value="ZN(2)-C6 FUNGAL-TYPE DOMAIN-CONTAINING PROTEIN-RELATED"/>
    <property type="match status" value="1"/>
</dbReference>
<keyword evidence="4" id="KW-1185">Reference proteome</keyword>
<evidence type="ECO:0000313" key="4">
    <source>
        <dbReference type="Proteomes" id="UP000325902"/>
    </source>
</evidence>
<proteinExistence type="predicted"/>
<dbReference type="Proteomes" id="UP000325902">
    <property type="component" value="Unassembled WGS sequence"/>
</dbReference>
<dbReference type="CDD" id="cd00067">
    <property type="entry name" value="GAL4"/>
    <property type="match status" value="1"/>
</dbReference>
<comment type="caution">
    <text evidence="3">The sequence shown here is derived from an EMBL/GenBank/DDBJ whole genome shotgun (WGS) entry which is preliminary data.</text>
</comment>
<dbReference type="PANTHER" id="PTHR38111:SF11">
    <property type="entry name" value="TRANSCRIPTION FACTOR DOMAIN-CONTAINING PROTEIN-RELATED"/>
    <property type="match status" value="1"/>
</dbReference>
<dbReference type="InterPro" id="IPR053178">
    <property type="entry name" value="Osmoadaptation_assoc"/>
</dbReference>
<dbReference type="InterPro" id="IPR021858">
    <property type="entry name" value="Fun_TF"/>
</dbReference>
<name>A0A5N5DRV3_9PEZI</name>
<feature type="domain" description="Zn(2)-C6 fungal-type" evidence="2">
    <location>
        <begin position="36"/>
        <end position="61"/>
    </location>
</feature>
<dbReference type="GO" id="GO:0008270">
    <property type="term" value="F:zinc ion binding"/>
    <property type="evidence" value="ECO:0007669"/>
    <property type="project" value="InterPro"/>
</dbReference>
<organism evidence="3 4">
    <name type="scientific">Lasiodiplodia theobromae</name>
    <dbReference type="NCBI Taxonomy" id="45133"/>
    <lineage>
        <taxon>Eukaryota</taxon>
        <taxon>Fungi</taxon>
        <taxon>Dikarya</taxon>
        <taxon>Ascomycota</taxon>
        <taxon>Pezizomycotina</taxon>
        <taxon>Dothideomycetes</taxon>
        <taxon>Dothideomycetes incertae sedis</taxon>
        <taxon>Botryosphaeriales</taxon>
        <taxon>Botryosphaeriaceae</taxon>
        <taxon>Lasiodiplodia</taxon>
    </lineage>
</organism>
<reference evidence="3 4" key="1">
    <citation type="journal article" date="2019" name="Sci. Rep.">
        <title>A multi-omics analysis of the grapevine pathogen Lasiodiplodia theobromae reveals that temperature affects the expression of virulence- and pathogenicity-related genes.</title>
        <authorList>
            <person name="Felix C."/>
            <person name="Meneses R."/>
            <person name="Goncalves M.F.M."/>
            <person name="Tilleman L."/>
            <person name="Duarte A.S."/>
            <person name="Jorrin-Novo J.V."/>
            <person name="Van de Peer Y."/>
            <person name="Deforce D."/>
            <person name="Van Nieuwerburgh F."/>
            <person name="Esteves A.C."/>
            <person name="Alves A."/>
        </authorList>
    </citation>
    <scope>NUCLEOTIDE SEQUENCE [LARGE SCALE GENOMIC DNA]</scope>
    <source>
        <strain evidence="3 4">LA-SOL3</strain>
    </source>
</reference>
<accession>A0A5N5DRV3</accession>
<sequence length="503" mass="56100">MVGVPGRSKGCATCRRRKKGVGTCSSPATRKANAIRQCDLQRPACGQCLKSGLECGGYDRQRIFINHTSTAQSCALTTVAPPTRRIPVESSERAAKPLEIVLPDALTRTAYELKSLGMFWEAYLPQGVPFTSANAQFTTGSWLGIIDSIFHREDCLKHALLAMSLATVGRQRGDPWMVNQGYASHGKSLREMAYALQSPERVKKDELVAASKLMGLFEILFGADDRDDAAQARSWSSHIKGELVLIQARGPHAHMHGQAHQLFVDGRFSMMIQAARSRKKSVFSEPQWKEIPWQVIPKTPKDALLDIMVDLPTLMEKLDNFVEGEHEEGVTKVLREALMQECWDADRRLLEWVRTMKFFVDVDKVAHVEQVGNFAVAQLIYFYWAACIMLFSILQSANMTSAQPDALPPRTDPRVYARKIAHSASYFFEPDAGLFGAHVASFSIGMALTVLRRTGTSPQDKEDHELLTRVLDIPGVNATIGKFLYSMRARYDVNQCHLRGPVS</sequence>
<dbReference type="OrthoDB" id="3525185at2759"/>
<dbReference type="GO" id="GO:0000981">
    <property type="term" value="F:DNA-binding transcription factor activity, RNA polymerase II-specific"/>
    <property type="evidence" value="ECO:0007669"/>
    <property type="project" value="InterPro"/>
</dbReference>
<protein>
    <recommendedName>
        <fullName evidence="2">Zn(2)-C6 fungal-type domain-containing protein</fullName>
    </recommendedName>
</protein>
<dbReference type="EMBL" id="VCHE01000003">
    <property type="protein sequence ID" value="KAB2580483.1"/>
    <property type="molecule type" value="Genomic_DNA"/>
</dbReference>
<gene>
    <name evidence="3" type="ORF">DBV05_g804</name>
</gene>
<dbReference type="Pfam" id="PF11951">
    <property type="entry name" value="Fungal_trans_2"/>
    <property type="match status" value="1"/>
</dbReference>
<dbReference type="Pfam" id="PF00172">
    <property type="entry name" value="Zn_clus"/>
    <property type="match status" value="1"/>
</dbReference>
<evidence type="ECO:0000256" key="1">
    <source>
        <dbReference type="ARBA" id="ARBA00023242"/>
    </source>
</evidence>
<dbReference type="AlphaFoldDB" id="A0A5N5DRV3"/>
<dbReference type="InterPro" id="IPR001138">
    <property type="entry name" value="Zn2Cys6_DnaBD"/>
</dbReference>